<name>A0A4U8Q604_9FIRM</name>
<comment type="caution">
    <text evidence="1">The sequence shown here is derived from an EMBL/GenBank/DDBJ whole genome shotgun (WGS) entry which is preliminary data.</text>
</comment>
<dbReference type="RefSeq" id="WP_027295353.1">
    <property type="nucleotide sequence ID" value="NZ_JBHTNY010000053.1"/>
</dbReference>
<evidence type="ECO:0008006" key="3">
    <source>
        <dbReference type="Google" id="ProtNLM"/>
    </source>
</evidence>
<gene>
    <name evidence="1" type="ORF">DSM106044_03384</name>
</gene>
<evidence type="ECO:0000313" key="2">
    <source>
        <dbReference type="Proteomes" id="UP000306509"/>
    </source>
</evidence>
<dbReference type="EMBL" id="QGQD01000066">
    <property type="protein sequence ID" value="TLC99743.1"/>
    <property type="molecule type" value="Genomic_DNA"/>
</dbReference>
<proteinExistence type="predicted"/>
<protein>
    <recommendedName>
        <fullName evidence="3">DUF2007 domain-containing protein</fullName>
    </recommendedName>
</protein>
<sequence length="88" mass="10389">MFSFNKSDVYIGYSLVEMNRVRDILDREKIKYDYKVINHGGQWIPGRGTARANFGSAGVDPAYERQYKIFVEKKDYERAKYLIIQENN</sequence>
<keyword evidence="2" id="KW-1185">Reference proteome</keyword>
<dbReference type="Proteomes" id="UP000306509">
    <property type="component" value="Unassembled WGS sequence"/>
</dbReference>
<accession>A0A4U8Q604</accession>
<organism evidence="1 2">
    <name type="scientific">Robinsoniella peoriensis</name>
    <dbReference type="NCBI Taxonomy" id="180332"/>
    <lineage>
        <taxon>Bacteria</taxon>
        <taxon>Bacillati</taxon>
        <taxon>Bacillota</taxon>
        <taxon>Clostridia</taxon>
        <taxon>Lachnospirales</taxon>
        <taxon>Lachnospiraceae</taxon>
        <taxon>Robinsoniella</taxon>
    </lineage>
</organism>
<reference evidence="1 2" key="1">
    <citation type="journal article" date="2019" name="Anaerobe">
        <title>Detection of Robinsoniella peoriensis in multiple bone samples of a trauma patient.</title>
        <authorList>
            <person name="Schrottner P."/>
            <person name="Hartwich K."/>
            <person name="Bunk B."/>
            <person name="Schober I."/>
            <person name="Helbig S."/>
            <person name="Rudolph W.W."/>
            <person name="Gunzer F."/>
        </authorList>
    </citation>
    <scope>NUCLEOTIDE SEQUENCE [LARGE SCALE GENOMIC DNA]</scope>
    <source>
        <strain evidence="1 2">DSM 106044</strain>
    </source>
</reference>
<dbReference type="AlphaFoldDB" id="A0A4U8Q604"/>
<evidence type="ECO:0000313" key="1">
    <source>
        <dbReference type="EMBL" id="TLC99743.1"/>
    </source>
</evidence>
<dbReference type="STRING" id="180332.GCA_000797495_02762"/>